<evidence type="ECO:0000256" key="5">
    <source>
        <dbReference type="ARBA" id="ARBA00011738"/>
    </source>
</evidence>
<name>A0A0D6SPG5_BACMY</name>
<dbReference type="GO" id="GO:0030170">
    <property type="term" value="F:pyridoxal phosphate binding"/>
    <property type="evidence" value="ECO:0007669"/>
    <property type="project" value="InterPro"/>
</dbReference>
<proteinExistence type="inferred from homology"/>
<evidence type="ECO:0000256" key="7">
    <source>
        <dbReference type="ARBA" id="ARBA00022756"/>
    </source>
</evidence>
<dbReference type="UniPathway" id="UPA00078"/>
<comment type="cofactor">
    <cofactor evidence="1 10 11">
        <name>pyridoxal 5'-phosphate</name>
        <dbReference type="ChEBI" id="CHEBI:597326"/>
    </cofactor>
</comment>
<evidence type="ECO:0000313" key="13">
    <source>
        <dbReference type="EMBL" id="KWU65860.1"/>
    </source>
</evidence>
<evidence type="ECO:0000256" key="2">
    <source>
        <dbReference type="ARBA" id="ARBA00002513"/>
    </source>
</evidence>
<comment type="similarity">
    <text evidence="4 11">Belongs to the class-II pyridoxal-phosphate-dependent aminotransferase family. BioF subfamily.</text>
</comment>
<gene>
    <name evidence="13" type="ORF">AWW70_09175</name>
</gene>
<dbReference type="Pfam" id="PF00155">
    <property type="entry name" value="Aminotran_1_2"/>
    <property type="match status" value="1"/>
</dbReference>
<dbReference type="RefSeq" id="WP_002088498.1">
    <property type="nucleotide sequence ID" value="NZ_CP036085.1"/>
</dbReference>
<dbReference type="PATRIC" id="fig|1405.14.peg.560"/>
<dbReference type="GO" id="GO:0008710">
    <property type="term" value="F:8-amino-7-oxononanoate synthase activity"/>
    <property type="evidence" value="ECO:0007669"/>
    <property type="project" value="UniProtKB-UniRule"/>
</dbReference>
<dbReference type="PANTHER" id="PTHR13693:SF100">
    <property type="entry name" value="8-AMINO-7-OXONONANOATE SYNTHASE"/>
    <property type="match status" value="1"/>
</dbReference>
<comment type="catalytic activity">
    <reaction evidence="9 11">
        <text>6-carboxyhexanoyl-[ACP] + L-alanine + H(+) = (8S)-8-amino-7-oxononanoate + holo-[ACP] + CO2</text>
        <dbReference type="Rhea" id="RHEA:42288"/>
        <dbReference type="Rhea" id="RHEA-COMP:9685"/>
        <dbReference type="Rhea" id="RHEA-COMP:9955"/>
        <dbReference type="ChEBI" id="CHEBI:15378"/>
        <dbReference type="ChEBI" id="CHEBI:16526"/>
        <dbReference type="ChEBI" id="CHEBI:57972"/>
        <dbReference type="ChEBI" id="CHEBI:64479"/>
        <dbReference type="ChEBI" id="CHEBI:78846"/>
        <dbReference type="ChEBI" id="CHEBI:149468"/>
        <dbReference type="EC" id="2.3.1.47"/>
    </reaction>
</comment>
<evidence type="ECO:0000256" key="1">
    <source>
        <dbReference type="ARBA" id="ARBA00001933"/>
    </source>
</evidence>
<evidence type="ECO:0000256" key="10">
    <source>
        <dbReference type="PIRSR" id="PIRSR604723-51"/>
    </source>
</evidence>
<dbReference type="InterPro" id="IPR015424">
    <property type="entry name" value="PyrdxlP-dep_Trfase"/>
</dbReference>
<dbReference type="Proteomes" id="UP000065797">
    <property type="component" value="Unassembled WGS sequence"/>
</dbReference>
<dbReference type="CDD" id="cd06454">
    <property type="entry name" value="KBL_like"/>
    <property type="match status" value="1"/>
</dbReference>
<protein>
    <recommendedName>
        <fullName evidence="11">8-amino-7-ketopelargonate synthase</fullName>
        <ecNumber evidence="11">2.3.1.47</ecNumber>
    </recommendedName>
</protein>
<dbReference type="AlphaFoldDB" id="A0A0D6SPG5"/>
<evidence type="ECO:0000256" key="9">
    <source>
        <dbReference type="ARBA" id="ARBA00047715"/>
    </source>
</evidence>
<dbReference type="InterPro" id="IPR015422">
    <property type="entry name" value="PyrdxlP-dep_Trfase_small"/>
</dbReference>
<sequence length="395" mass="44062">MNQMWRTHLQSKVEQLKEQGQYRNLHVTEKAEETWLIRNEKRMLNLASNNYLGLAGDERLKEAAIACTRKYGTGATASRLVVGNYPLYEEVERSICDWKGTERALIVNSGYIANVGAISALACRHDMVFSDKLNHASIVDGIILSGAEHKRYRHNDLDHLEKMLQIASPEKRKLIVTDTIFSMDGDIAYLRGLVQLKEKYGAIIIVDEAHASGIYGIGGAGLSHVEKDIAQKIDIHMGTFSKALGCYGAYLTGDSIYIEYLQNMMRSLIFTTALPPGTLGAIRKAIEIVKEDNERRERLIENGAYFRTHLQEAGFDIGNSSTHIVPIVVGSNENTLRFSERLQEVGIAAIAIRPPTVPVGSSRVRFAVTSQHTIADLKWAIQHIIRIGKEEGFLV</sequence>
<dbReference type="PANTHER" id="PTHR13693">
    <property type="entry name" value="CLASS II AMINOTRANSFERASE/8-AMINO-7-OXONONANOATE SYNTHASE"/>
    <property type="match status" value="1"/>
</dbReference>
<keyword evidence="6 11" id="KW-0808">Transferase</keyword>
<evidence type="ECO:0000256" key="4">
    <source>
        <dbReference type="ARBA" id="ARBA00010008"/>
    </source>
</evidence>
<dbReference type="EMBL" id="LRPH01000034">
    <property type="protein sequence ID" value="KWU65860.1"/>
    <property type="molecule type" value="Genomic_DNA"/>
</dbReference>
<dbReference type="InterPro" id="IPR015421">
    <property type="entry name" value="PyrdxlP-dep_Trfase_major"/>
</dbReference>
<evidence type="ECO:0000313" key="14">
    <source>
        <dbReference type="Proteomes" id="UP000065797"/>
    </source>
</evidence>
<dbReference type="InterPro" id="IPR004839">
    <property type="entry name" value="Aminotransferase_I/II_large"/>
</dbReference>
<accession>A0A0D6SPG5</accession>
<dbReference type="InterPro" id="IPR001917">
    <property type="entry name" value="Aminotrans_II_pyridoxalP_BS"/>
</dbReference>
<comment type="caution">
    <text evidence="13">The sequence shown here is derived from an EMBL/GenBank/DDBJ whole genome shotgun (WGS) entry which is preliminary data.</text>
</comment>
<evidence type="ECO:0000256" key="6">
    <source>
        <dbReference type="ARBA" id="ARBA00022679"/>
    </source>
</evidence>
<evidence type="ECO:0000259" key="12">
    <source>
        <dbReference type="Pfam" id="PF00155"/>
    </source>
</evidence>
<dbReference type="EC" id="2.3.1.47" evidence="11"/>
<feature type="modified residue" description="N6-(pyridoxal phosphate)lysine" evidence="10">
    <location>
        <position position="242"/>
    </location>
</feature>
<evidence type="ECO:0000256" key="8">
    <source>
        <dbReference type="ARBA" id="ARBA00022898"/>
    </source>
</evidence>
<dbReference type="GO" id="GO:0009102">
    <property type="term" value="P:biotin biosynthetic process"/>
    <property type="evidence" value="ECO:0007669"/>
    <property type="project" value="UniProtKB-UniRule"/>
</dbReference>
<evidence type="ECO:0000256" key="11">
    <source>
        <dbReference type="RuleBase" id="RU003693"/>
    </source>
</evidence>
<dbReference type="SUPFAM" id="SSF53383">
    <property type="entry name" value="PLP-dependent transferases"/>
    <property type="match status" value="1"/>
</dbReference>
<dbReference type="NCBIfam" id="TIGR00858">
    <property type="entry name" value="bioF"/>
    <property type="match status" value="1"/>
</dbReference>
<organism evidence="13 14">
    <name type="scientific">Bacillus mycoides</name>
    <dbReference type="NCBI Taxonomy" id="1405"/>
    <lineage>
        <taxon>Bacteria</taxon>
        <taxon>Bacillati</taxon>
        <taxon>Bacillota</taxon>
        <taxon>Bacilli</taxon>
        <taxon>Bacillales</taxon>
        <taxon>Bacillaceae</taxon>
        <taxon>Bacillus</taxon>
        <taxon>Bacillus cereus group</taxon>
    </lineage>
</organism>
<comment type="function">
    <text evidence="2 11">Catalyzes the decarboxylative condensation of pimeloyl-[acyl-carrier protein] and L-alanine to produce 8-amino-7-oxononanoate (AON), [acyl-carrier protein], and carbon dioxide.</text>
</comment>
<dbReference type="FunFam" id="3.40.640.10:FF:000006">
    <property type="entry name" value="5-aminolevulinate synthase, mitochondrial"/>
    <property type="match status" value="1"/>
</dbReference>
<dbReference type="Gene3D" id="3.40.640.10">
    <property type="entry name" value="Type I PLP-dependent aspartate aminotransferase-like (Major domain)"/>
    <property type="match status" value="1"/>
</dbReference>
<comment type="pathway">
    <text evidence="3 11">Cofactor biosynthesis; biotin biosynthesis.</text>
</comment>
<feature type="domain" description="Aminotransferase class I/classII large" evidence="12">
    <location>
        <begin position="42"/>
        <end position="384"/>
    </location>
</feature>
<dbReference type="InterPro" id="IPR004723">
    <property type="entry name" value="AONS_Archaea/Proteobacteria"/>
</dbReference>
<dbReference type="Gene3D" id="3.90.1150.10">
    <property type="entry name" value="Aspartate Aminotransferase, domain 1"/>
    <property type="match status" value="1"/>
</dbReference>
<keyword evidence="7" id="KW-0093">Biotin biosynthesis</keyword>
<evidence type="ECO:0000256" key="3">
    <source>
        <dbReference type="ARBA" id="ARBA00004746"/>
    </source>
</evidence>
<dbReference type="PROSITE" id="PS00599">
    <property type="entry name" value="AA_TRANSFER_CLASS_2"/>
    <property type="match status" value="1"/>
</dbReference>
<keyword evidence="8 10" id="KW-0663">Pyridoxal phosphate</keyword>
<comment type="subunit">
    <text evidence="5 11">Homodimer.</text>
</comment>
<reference evidence="13 14" key="1">
    <citation type="submission" date="2016-01" db="EMBL/GenBank/DDBJ databases">
        <authorList>
            <person name="McClelland M."/>
            <person name="Jain A."/>
            <person name="Saraogi P."/>
            <person name="Mendelson R."/>
            <person name="Westerman R."/>
            <person name="SanMiguel P."/>
            <person name="Csonka L."/>
        </authorList>
    </citation>
    <scope>NUCLEOTIDE SEQUENCE [LARGE SCALE GENOMIC DNA]</scope>
    <source>
        <strain evidence="13 14">PE8-15</strain>
    </source>
</reference>
<dbReference type="InterPro" id="IPR050087">
    <property type="entry name" value="AON_synthase_class-II"/>
</dbReference>